<organism evidence="1 2">
    <name type="scientific">Peronosclerospora sorghi</name>
    <dbReference type="NCBI Taxonomy" id="230839"/>
    <lineage>
        <taxon>Eukaryota</taxon>
        <taxon>Sar</taxon>
        <taxon>Stramenopiles</taxon>
        <taxon>Oomycota</taxon>
        <taxon>Peronosporomycetes</taxon>
        <taxon>Peronosporales</taxon>
        <taxon>Peronosporaceae</taxon>
        <taxon>Peronosclerospora</taxon>
    </lineage>
</organism>
<dbReference type="EMBL" id="CM047590">
    <property type="protein sequence ID" value="KAI9919480.1"/>
    <property type="molecule type" value="Genomic_DNA"/>
</dbReference>
<protein>
    <submittedName>
        <fullName evidence="1">Uncharacterized protein</fullName>
    </submittedName>
</protein>
<dbReference type="Proteomes" id="UP001163321">
    <property type="component" value="Chromosome 11"/>
</dbReference>
<keyword evidence="2" id="KW-1185">Reference proteome</keyword>
<reference evidence="1 2" key="1">
    <citation type="journal article" date="2022" name="bioRxiv">
        <title>The genome of the oomycete Peronosclerospora sorghi, a cosmopolitan pathogen of maize and sorghum, is inflated with dispersed pseudogenes.</title>
        <authorList>
            <person name="Fletcher K."/>
            <person name="Martin F."/>
            <person name="Isakeit T."/>
            <person name="Cavanaugh K."/>
            <person name="Magill C."/>
            <person name="Michelmore R."/>
        </authorList>
    </citation>
    <scope>NUCLEOTIDE SEQUENCE [LARGE SCALE GENOMIC DNA]</scope>
    <source>
        <strain evidence="1">P6</strain>
    </source>
</reference>
<gene>
    <name evidence="1" type="ORF">PsorP6_017788</name>
</gene>
<accession>A0ACC0WKT5</accession>
<sequence>MGEYVARTRVATARVGFSKESDYLMAESSSYYMEMDKTDTKEQQQRGKSSLWSSTFTLTNTILGSGTLAVPFAIAFSGWLIGNAIMLSIAMIMQYSAHLLLSASDLAAVPTISVHEKWMSTVVVVATSSRRIGKLRLASVLATLSIGYVVAFVLAAFLAASNVEEAAIAPGVHAIRLEPGSIYTVTLLISTLACHNTALPVYEELKERSLPRMNRAVIGAISVAFILYEIISLCGYLHFGADTRDNICSTFYGIYFAAQIRQDDSTRRTVVHGSSAGSYDPHSHVAFPFVRSECQSTYLER</sequence>
<name>A0ACC0WKT5_9STRA</name>
<proteinExistence type="predicted"/>
<evidence type="ECO:0000313" key="1">
    <source>
        <dbReference type="EMBL" id="KAI9919480.1"/>
    </source>
</evidence>
<evidence type="ECO:0000313" key="2">
    <source>
        <dbReference type="Proteomes" id="UP001163321"/>
    </source>
</evidence>
<comment type="caution">
    <text evidence="1">The sequence shown here is derived from an EMBL/GenBank/DDBJ whole genome shotgun (WGS) entry which is preliminary data.</text>
</comment>